<sequence length="307" mass="34359">MTIIRGISLATWCFLMQATTIHAQNLSHVGESKFGVVVMAHGGPQAWNEGVSEMLRPLSHQYDMEIAFGMADAYSLQEAISKLESRGVTDIGVVRLFISGESWLQRTGQILGLQEGAPERPAPEPEMHGEHGDHAQHAGQHMGHRMEFWRVDSDARFRISQEGLSQAPEMDAVLVERVMALSNNPQNEDVLVLAHGPGDDAENERWLRYINDRTKALRESHEFNNIKVATLREDWPEKREAAQKIVRDYVRAANDAGRTALIVPYRVYGFGPYADVLDGLDYVADETGLVPHPAVADWAERQILTLQ</sequence>
<organism evidence="2">
    <name type="scientific">marine sediment metagenome</name>
    <dbReference type="NCBI Taxonomy" id="412755"/>
    <lineage>
        <taxon>unclassified sequences</taxon>
        <taxon>metagenomes</taxon>
        <taxon>ecological metagenomes</taxon>
    </lineage>
</organism>
<dbReference type="SUPFAM" id="SSF53800">
    <property type="entry name" value="Chelatase"/>
    <property type="match status" value="1"/>
</dbReference>
<evidence type="ECO:0000313" key="2">
    <source>
        <dbReference type="EMBL" id="KKO12591.1"/>
    </source>
</evidence>
<feature type="region of interest" description="Disordered" evidence="1">
    <location>
        <begin position="115"/>
        <end position="137"/>
    </location>
</feature>
<name>A0A0F9W5M8_9ZZZZ</name>
<evidence type="ECO:0008006" key="3">
    <source>
        <dbReference type="Google" id="ProtNLM"/>
    </source>
</evidence>
<dbReference type="AlphaFoldDB" id="A0A0F9W5M8"/>
<gene>
    <name evidence="2" type="ORF">LCGC14_0006060</name>
</gene>
<protein>
    <recommendedName>
        <fullName evidence="3">Cobalamin biosynthesis protein CbiX</fullName>
    </recommendedName>
</protein>
<feature type="compositionally biased region" description="Basic and acidic residues" evidence="1">
    <location>
        <begin position="117"/>
        <end position="136"/>
    </location>
</feature>
<reference evidence="2" key="1">
    <citation type="journal article" date="2015" name="Nature">
        <title>Complex archaea that bridge the gap between prokaryotes and eukaryotes.</title>
        <authorList>
            <person name="Spang A."/>
            <person name="Saw J.H."/>
            <person name="Jorgensen S.L."/>
            <person name="Zaremba-Niedzwiedzka K."/>
            <person name="Martijn J."/>
            <person name="Lind A.E."/>
            <person name="van Eijk R."/>
            <person name="Schleper C."/>
            <person name="Guy L."/>
            <person name="Ettema T.J."/>
        </authorList>
    </citation>
    <scope>NUCLEOTIDE SEQUENCE</scope>
</reference>
<dbReference type="EMBL" id="LAZR01000001">
    <property type="protein sequence ID" value="KKO12591.1"/>
    <property type="molecule type" value="Genomic_DNA"/>
</dbReference>
<accession>A0A0F9W5M8</accession>
<dbReference type="Gene3D" id="3.40.50.1400">
    <property type="match status" value="1"/>
</dbReference>
<evidence type="ECO:0000256" key="1">
    <source>
        <dbReference type="SAM" id="MobiDB-lite"/>
    </source>
</evidence>
<proteinExistence type="predicted"/>
<comment type="caution">
    <text evidence="2">The sequence shown here is derived from an EMBL/GenBank/DDBJ whole genome shotgun (WGS) entry which is preliminary data.</text>
</comment>